<accession>A0AAD7DCV9</accession>
<name>A0AAD7DCV9_MYCRO</name>
<gene>
    <name evidence="1" type="ORF">B0H17DRAFT_1204368</name>
</gene>
<sequence length="278" mass="31359">MVPPLLGSFATELSAEEGAAKIAAHLGLTATGFELIPPEKHADDTEELRELWSELMPGEFEDHTHPIIFLPSLVSAYKAAPSVDGPYHCMLVGVSQSLYFAKFMRSPLGSDLYSFYVDEILRTLCKTCKNCPSGEPTASIVGLLILATYAHEYKAQMQPLLEEASGQLKDWLRRTAHRSLETIRPKPGTPPCRCQDCVYIERAFNNALTILNILDGRLKSEALQLSLTRRETFDRYAVKHEVKMTTRFECARCQTVTYCCKGKEDWRVHKQQCFETAY</sequence>
<proteinExistence type="predicted"/>
<dbReference type="AlphaFoldDB" id="A0AAD7DCV9"/>
<protein>
    <recommendedName>
        <fullName evidence="3">MYND-type domain-containing protein</fullName>
    </recommendedName>
</protein>
<evidence type="ECO:0000313" key="1">
    <source>
        <dbReference type="EMBL" id="KAJ7686319.1"/>
    </source>
</evidence>
<dbReference type="Proteomes" id="UP001221757">
    <property type="component" value="Unassembled WGS sequence"/>
</dbReference>
<dbReference type="EMBL" id="JARKIE010000097">
    <property type="protein sequence ID" value="KAJ7686319.1"/>
    <property type="molecule type" value="Genomic_DNA"/>
</dbReference>
<comment type="caution">
    <text evidence="1">The sequence shown here is derived from an EMBL/GenBank/DDBJ whole genome shotgun (WGS) entry which is preliminary data.</text>
</comment>
<keyword evidence="2" id="KW-1185">Reference proteome</keyword>
<reference evidence="1" key="1">
    <citation type="submission" date="2023-03" db="EMBL/GenBank/DDBJ databases">
        <title>Massive genome expansion in bonnet fungi (Mycena s.s.) driven by repeated elements and novel gene families across ecological guilds.</title>
        <authorList>
            <consortium name="Lawrence Berkeley National Laboratory"/>
            <person name="Harder C.B."/>
            <person name="Miyauchi S."/>
            <person name="Viragh M."/>
            <person name="Kuo A."/>
            <person name="Thoen E."/>
            <person name="Andreopoulos B."/>
            <person name="Lu D."/>
            <person name="Skrede I."/>
            <person name="Drula E."/>
            <person name="Henrissat B."/>
            <person name="Morin E."/>
            <person name="Kohler A."/>
            <person name="Barry K."/>
            <person name="LaButti K."/>
            <person name="Morin E."/>
            <person name="Salamov A."/>
            <person name="Lipzen A."/>
            <person name="Mereny Z."/>
            <person name="Hegedus B."/>
            <person name="Baldrian P."/>
            <person name="Stursova M."/>
            <person name="Weitz H."/>
            <person name="Taylor A."/>
            <person name="Grigoriev I.V."/>
            <person name="Nagy L.G."/>
            <person name="Martin F."/>
            <person name="Kauserud H."/>
        </authorList>
    </citation>
    <scope>NUCLEOTIDE SEQUENCE</scope>
    <source>
        <strain evidence="1">CBHHK067</strain>
    </source>
</reference>
<evidence type="ECO:0000313" key="2">
    <source>
        <dbReference type="Proteomes" id="UP001221757"/>
    </source>
</evidence>
<organism evidence="1 2">
    <name type="scientific">Mycena rosella</name>
    <name type="common">Pink bonnet</name>
    <name type="synonym">Agaricus rosellus</name>
    <dbReference type="NCBI Taxonomy" id="1033263"/>
    <lineage>
        <taxon>Eukaryota</taxon>
        <taxon>Fungi</taxon>
        <taxon>Dikarya</taxon>
        <taxon>Basidiomycota</taxon>
        <taxon>Agaricomycotina</taxon>
        <taxon>Agaricomycetes</taxon>
        <taxon>Agaricomycetidae</taxon>
        <taxon>Agaricales</taxon>
        <taxon>Marasmiineae</taxon>
        <taxon>Mycenaceae</taxon>
        <taxon>Mycena</taxon>
    </lineage>
</organism>
<evidence type="ECO:0008006" key="3">
    <source>
        <dbReference type="Google" id="ProtNLM"/>
    </source>
</evidence>